<dbReference type="InterPro" id="IPR032267">
    <property type="entry name" value="DUF4832"/>
</dbReference>
<proteinExistence type="predicted"/>
<dbReference type="Pfam" id="PF16116">
    <property type="entry name" value="DUF4832"/>
    <property type="match status" value="1"/>
</dbReference>
<protein>
    <recommendedName>
        <fullName evidence="5">DUF4832 domain-containing protein</fullName>
    </recommendedName>
</protein>
<accession>A0A1G7FX87</accession>
<dbReference type="RefSeq" id="WP_091870955.1">
    <property type="nucleotide sequence ID" value="NZ_FNAO01000007.1"/>
</dbReference>
<reference evidence="3 4" key="1">
    <citation type="submission" date="2016-10" db="EMBL/GenBank/DDBJ databases">
        <authorList>
            <person name="de Groot N.N."/>
        </authorList>
    </citation>
    <scope>NUCLEOTIDE SEQUENCE [LARGE SCALE GENOMIC DNA]</scope>
    <source>
        <strain evidence="3 4">DSM 23421</strain>
    </source>
</reference>
<feature type="domain" description="DUF4874" evidence="2">
    <location>
        <begin position="179"/>
        <end position="322"/>
    </location>
</feature>
<organism evidence="3 4">
    <name type="scientific">Pricia antarctica</name>
    <dbReference type="NCBI Taxonomy" id="641691"/>
    <lineage>
        <taxon>Bacteria</taxon>
        <taxon>Pseudomonadati</taxon>
        <taxon>Bacteroidota</taxon>
        <taxon>Flavobacteriia</taxon>
        <taxon>Flavobacteriales</taxon>
        <taxon>Flavobacteriaceae</taxon>
        <taxon>Pricia</taxon>
    </lineage>
</organism>
<evidence type="ECO:0000313" key="3">
    <source>
        <dbReference type="EMBL" id="SDE80365.1"/>
    </source>
</evidence>
<feature type="domain" description="DUF4832" evidence="1">
    <location>
        <begin position="360"/>
        <end position="629"/>
    </location>
</feature>
<evidence type="ECO:0000313" key="4">
    <source>
        <dbReference type="Proteomes" id="UP000199109"/>
    </source>
</evidence>
<dbReference type="EMBL" id="FNAO01000007">
    <property type="protein sequence ID" value="SDE80365.1"/>
    <property type="molecule type" value="Genomic_DNA"/>
</dbReference>
<dbReference type="OrthoDB" id="9760654at2"/>
<dbReference type="Pfam" id="PF16173">
    <property type="entry name" value="DUF4874"/>
    <property type="match status" value="1"/>
</dbReference>
<dbReference type="STRING" id="641691.SAMN05421636_107315"/>
<sequence length="649" mass="72498">MKKVFRANNIMIIVGLALTALLFFRCSDNRKLGPLVLQALDYTENPIDIPNPDRGAYRGRWQNISPNSVNENNSPFGITPEVDHRVPVDINSVLYHGRQVPPVEGDDIEETEFYNGVNQNVNPYLGGTEISALPSISFMCFDLCNFSSNAFLSAKDAFGYKDDGLFSDSETGATRTGKTQPLTPFALDYMRGLLQKVRDGNGVAFVKFSYDGNGFNYIESHKYPNLNLTQGLIHGPEPTFVTDNNPSAMCNIPGHEDKNWIQYHIWQLKPIFEEYEDVIMSVKTGMLGPWGEQHSSPEAQSVDAYKMLLDAYLDAVPASRALLTHAGGFLAWYNETYGTAYTFTTIDTMPIPPNGSPEGRFGFFNDSYAAGSWGDNGSISEGNPMIESRYGSSAYDRYKVVKWFNKQNQILQGEGGIGDNVFGNMPGAIMEANQLRTTALNMRHGRYNQWNDFIYNEANVTKPVQFPANEEELNGRAFTGEIKKAIFDPVYDGRTGLEYFRDRLGYRLVLREANVSEFVMQNGGTLRFEGKIQNVGFGNVVNEKKVSVILKSKDGSNSYVAATNLDAREWLTDENGNGRPDNTSAWRDLNFSIKVDAFGEVPRGDYDIFLKINDPKETSTNKRCIQFANHKIWNTSLGANLIGSTTVTQ</sequence>
<evidence type="ECO:0000259" key="2">
    <source>
        <dbReference type="Pfam" id="PF16173"/>
    </source>
</evidence>
<evidence type="ECO:0008006" key="5">
    <source>
        <dbReference type="Google" id="ProtNLM"/>
    </source>
</evidence>
<dbReference type="InterPro" id="IPR032379">
    <property type="entry name" value="DUF4874"/>
</dbReference>
<dbReference type="Proteomes" id="UP000199109">
    <property type="component" value="Unassembled WGS sequence"/>
</dbReference>
<gene>
    <name evidence="3" type="ORF">SAMN05421636_107315</name>
</gene>
<dbReference type="AlphaFoldDB" id="A0A1G7FX87"/>
<evidence type="ECO:0000259" key="1">
    <source>
        <dbReference type="Pfam" id="PF16116"/>
    </source>
</evidence>
<keyword evidence="4" id="KW-1185">Reference proteome</keyword>
<name>A0A1G7FX87_9FLAO</name>